<dbReference type="CDD" id="cd00035">
    <property type="entry name" value="ChtBD1"/>
    <property type="match status" value="1"/>
</dbReference>
<dbReference type="SUPFAM" id="SSF54556">
    <property type="entry name" value="Chitinase insertion domain"/>
    <property type="match status" value="1"/>
</dbReference>
<comment type="similarity">
    <text evidence="2">Belongs to the glycosyl hydrolase 18 family. Chitinase class V subfamily.</text>
</comment>
<dbReference type="InterPro" id="IPR029070">
    <property type="entry name" value="Chitinase_insertion_sf"/>
</dbReference>
<evidence type="ECO:0000256" key="1">
    <source>
        <dbReference type="ARBA" id="ARBA00000822"/>
    </source>
</evidence>
<dbReference type="Gene3D" id="3.30.60.10">
    <property type="entry name" value="Endochitinase-like"/>
    <property type="match status" value="1"/>
</dbReference>
<keyword evidence="6" id="KW-0146">Chitin degradation</keyword>
<dbReference type="PROSITE" id="PS50941">
    <property type="entry name" value="CHIT_BIND_I_2"/>
    <property type="match status" value="1"/>
</dbReference>
<dbReference type="GO" id="GO:0006032">
    <property type="term" value="P:chitin catabolic process"/>
    <property type="evidence" value="ECO:0007669"/>
    <property type="project" value="UniProtKB-KW"/>
</dbReference>
<dbReference type="InterPro" id="IPR001579">
    <property type="entry name" value="Glyco_hydro_18_chit_AS"/>
</dbReference>
<sequence>MPAEATRSLLHFNHFPLTVAVLSIIAFVSFSNIWGHDKPHVIGFRGPLAGGRWEPESNGTTRQMLHRRLNPYQCTKDIPCHNVACCGSFFGGDVGTCGFGDTFCGSDCASQCDARPECGPGADPPGKTCPLNVCCSKYGFCGTTSEFCDTSQGCKSNCGTPSIPPGKRSKDVTSKVIGYYEAWSARRECYPFPSAAIPIEGLTHLNFAFGYIDPSSFEIVPMDSLTPASLFTQTADVRTFKSGLSDLQVYISLGGWTFSDNGTDTQPVFGDIASTEANRQKFAFNLIDFMKKYGFDGVDIDWEYPGAGDRGGKEADTENYVLLMKTLRKTFDNSAHGPYGLTFTIPSSRTNMMTYDLHGVWDKENPIGDIVQAHTNLTEIKQSMDLLWGNNKSTCTSPGCTFAGAAEAGACTDNAGTLAYFEIQDIISGRDPKVTHDEDAAVKYFTFSNDQWVSFDDDETFKQKVDWANDVGLGGLMIWSIDQDDKQFSALTGLLGRSLQSYSSLLQRAVVTDAGKCTSLNGQKCIMTDCALPPSCPAGYGMAPNGGGFDDTCKGSKFKIICCPLNKMPSSCLWRGGESSVGRPSCHGQCHTGEVTLFHSRHATKNCVRPGFQAFCCEAETWSRQIDACKWSSCGTKCASGTTQVAQRLGQCWFGGAQNLCCPSDASFQNCHWVGKGTCDDNECDDNDVQLATDTYGDSAGSCVGNSRKKVLCCDSPKNLSPYLPVALDKVFPTPPPAEDYPQSDLQNLGGDDIISTELNVNTFGLVIIVGPDTAVQSLRRRDGSDLHVLDCENVQTKGPSRVRFICPAESWNSTCDKIHLGGVGGTVLRMPEGCGPGSYVVLHDVRPSTNRTVPYNIARRTGTDARVLDAELSFDFSRVKRDSGDIYIRIDYSNSMGYWDSIVQGDPVTSKKKRAATPLDKRFYSAAASDWKKKIDDIRNAGKSQYPQPPYILGQGSLKKSNFDTLLSGESPEKCSTTDDDGFLKADISGSLLETLEFGYTFVGTISPTFQMVEANGYYDTSFQMTGALNFNGKGYLSVPAGMSPANLFNSPVSAWRFSHLGICDFGLQVNIEVQMTGEGNIDGDFSANFIIGNDGTVTDSLPTSLGAHLGGVSNSLLDNPFSGKVTLPSSSSSKRRRASASDGTVLALRFLTNSQMKLDLDFYGTKEVAAGVEFNQTIDSYLRINRQSDGSPRIAFSNQVGTHESFTRGDLPWGDDDIQSVVGYGNALVLHEGAETPAVRDAPTMNGYALFGGHDLMSCSNSDGGGPSLQDCLCISQINQFDRTLDFDPDTGEAYDFMKRRKRRSSVSISGLHAFDPTLDLDPEIGALYDESLFHNLNARTIIYNAPVDYTVHPPSGNNWAITMNRYPNGYGAEDCYDCGNIAISSDSDDPEMRVVIEYIYERQTELRAQEFMIMGMARLGDGTLVKSEYRDDPVSKSYLDQNSYL</sequence>
<dbReference type="GO" id="GO:0000272">
    <property type="term" value="P:polysaccharide catabolic process"/>
    <property type="evidence" value="ECO:0007669"/>
    <property type="project" value="UniProtKB-KW"/>
</dbReference>
<dbReference type="PROSITE" id="PS00026">
    <property type="entry name" value="CHIT_BIND_I_1"/>
    <property type="match status" value="1"/>
</dbReference>
<evidence type="ECO:0000256" key="2">
    <source>
        <dbReference type="ARBA" id="ARBA00008682"/>
    </source>
</evidence>
<dbReference type="VEuPathDB" id="FungiDB:ATEG_07072"/>
<keyword evidence="8" id="KW-0119">Carbohydrate metabolism</keyword>
<evidence type="ECO:0000256" key="8">
    <source>
        <dbReference type="ARBA" id="ARBA00023277"/>
    </source>
</evidence>
<keyword evidence="4 11" id="KW-0147">Chitin-binding</keyword>
<keyword evidence="5" id="KW-0378">Hydrolase</keyword>
<dbReference type="PROSITE" id="PS51910">
    <property type="entry name" value="GH18_2"/>
    <property type="match status" value="1"/>
</dbReference>
<comment type="catalytic activity">
    <reaction evidence="1">
        <text>Random endo-hydrolysis of N-acetyl-beta-D-glucosaminide (1-&gt;4)-beta-linkages in chitin and chitodextrins.</text>
        <dbReference type="EC" id="3.2.1.14"/>
    </reaction>
</comment>
<dbReference type="SUPFAM" id="SSF51445">
    <property type="entry name" value="(Trans)glycosidases"/>
    <property type="match status" value="1"/>
</dbReference>
<dbReference type="Gene3D" id="3.10.50.10">
    <property type="match status" value="1"/>
</dbReference>
<dbReference type="EC" id="3.2.1.14" evidence="3"/>
<dbReference type="PANTHER" id="PTHR11177">
    <property type="entry name" value="CHITINASE"/>
    <property type="match status" value="1"/>
</dbReference>
<evidence type="ECO:0000313" key="12">
    <source>
        <dbReference type="EMBL" id="GFF15514.1"/>
    </source>
</evidence>
<feature type="disulfide bond" evidence="11">
    <location>
        <begin position="129"/>
        <end position="141"/>
    </location>
</feature>
<dbReference type="GO" id="GO:0008843">
    <property type="term" value="F:endochitinase activity"/>
    <property type="evidence" value="ECO:0007669"/>
    <property type="project" value="UniProtKB-EC"/>
</dbReference>
<dbReference type="PANTHER" id="PTHR11177:SF397">
    <property type="entry name" value="CHITINASE"/>
    <property type="match status" value="1"/>
</dbReference>
<dbReference type="InterPro" id="IPR018371">
    <property type="entry name" value="Chitin-binding_1_CS"/>
</dbReference>
<reference evidence="12 13" key="1">
    <citation type="submission" date="2020-01" db="EMBL/GenBank/DDBJ databases">
        <title>Aspergillus terreus IFO 6365 whole genome shotgun sequence.</title>
        <authorList>
            <person name="Kanamasa S."/>
            <person name="Takahashi H."/>
        </authorList>
    </citation>
    <scope>NUCLEOTIDE SEQUENCE [LARGE SCALE GENOMIC DNA]</scope>
    <source>
        <strain evidence="12 13">IFO 6365</strain>
    </source>
</reference>
<dbReference type="SUPFAM" id="SSF57016">
    <property type="entry name" value="Plant lectins/antimicrobial peptides"/>
    <property type="match status" value="1"/>
</dbReference>
<evidence type="ECO:0000256" key="10">
    <source>
        <dbReference type="ARBA" id="ARBA00023326"/>
    </source>
</evidence>
<evidence type="ECO:0000256" key="5">
    <source>
        <dbReference type="ARBA" id="ARBA00022801"/>
    </source>
</evidence>
<dbReference type="Pfam" id="PF00187">
    <property type="entry name" value="Chitin_bind_1"/>
    <property type="match status" value="1"/>
</dbReference>
<dbReference type="SMART" id="SM00270">
    <property type="entry name" value="ChtBD1"/>
    <property type="match status" value="2"/>
</dbReference>
<evidence type="ECO:0000256" key="6">
    <source>
        <dbReference type="ARBA" id="ARBA00023024"/>
    </source>
</evidence>
<dbReference type="OrthoDB" id="73875at2759"/>
<organism evidence="12 13">
    <name type="scientific">Aspergillus terreus</name>
    <dbReference type="NCBI Taxonomy" id="33178"/>
    <lineage>
        <taxon>Eukaryota</taxon>
        <taxon>Fungi</taxon>
        <taxon>Dikarya</taxon>
        <taxon>Ascomycota</taxon>
        <taxon>Pezizomycotina</taxon>
        <taxon>Eurotiomycetes</taxon>
        <taxon>Eurotiomycetidae</taxon>
        <taxon>Eurotiales</taxon>
        <taxon>Aspergillaceae</taxon>
        <taxon>Aspergillus</taxon>
        <taxon>Aspergillus subgen. Circumdati</taxon>
    </lineage>
</organism>
<evidence type="ECO:0000313" key="13">
    <source>
        <dbReference type="Proteomes" id="UP000452235"/>
    </source>
</evidence>
<evidence type="ECO:0000256" key="3">
    <source>
        <dbReference type="ARBA" id="ARBA00012729"/>
    </source>
</evidence>
<protein>
    <recommendedName>
        <fullName evidence="3">chitinase</fullName>
        <ecNumber evidence="3">3.2.1.14</ecNumber>
    </recommendedName>
</protein>
<feature type="disulfide bond" evidence="11">
    <location>
        <begin position="134"/>
        <end position="148"/>
    </location>
</feature>
<proteinExistence type="inferred from homology"/>
<dbReference type="InterPro" id="IPR017853">
    <property type="entry name" value="GH"/>
</dbReference>
<gene>
    <name evidence="12" type="ORF">ATEIFO6365_0004063300</name>
</gene>
<evidence type="ECO:0000256" key="9">
    <source>
        <dbReference type="ARBA" id="ARBA00023295"/>
    </source>
</evidence>
<dbReference type="SMART" id="SM00636">
    <property type="entry name" value="Glyco_18"/>
    <property type="match status" value="1"/>
</dbReference>
<feature type="disulfide bond" evidence="11">
    <location>
        <begin position="154"/>
        <end position="158"/>
    </location>
</feature>
<dbReference type="InterPro" id="IPR001223">
    <property type="entry name" value="Glyco_hydro18_cat"/>
</dbReference>
<dbReference type="PROSITE" id="PS01095">
    <property type="entry name" value="GH18_1"/>
    <property type="match status" value="1"/>
</dbReference>
<keyword evidence="7" id="KW-0843">Virulence</keyword>
<accession>A0A5M3YTT4</accession>
<dbReference type="Proteomes" id="UP000452235">
    <property type="component" value="Unassembled WGS sequence"/>
</dbReference>
<dbReference type="GO" id="GO:0008061">
    <property type="term" value="F:chitin binding"/>
    <property type="evidence" value="ECO:0007669"/>
    <property type="project" value="UniProtKB-UniRule"/>
</dbReference>
<evidence type="ECO:0000256" key="7">
    <source>
        <dbReference type="ARBA" id="ARBA00023026"/>
    </source>
</evidence>
<dbReference type="Gene3D" id="3.20.20.80">
    <property type="entry name" value="Glycosidases"/>
    <property type="match status" value="1"/>
</dbReference>
<evidence type="ECO:0000256" key="4">
    <source>
        <dbReference type="ARBA" id="ARBA00022669"/>
    </source>
</evidence>
<comment type="caution">
    <text evidence="11">Lacks conserved residue(s) required for the propagation of feature annotation.</text>
</comment>
<dbReference type="Pfam" id="PF00704">
    <property type="entry name" value="Glyco_hydro_18"/>
    <property type="match status" value="1"/>
</dbReference>
<dbReference type="InterPro" id="IPR011583">
    <property type="entry name" value="Chitinase_II/V-like_cat"/>
</dbReference>
<keyword evidence="13" id="KW-1185">Reference proteome</keyword>
<dbReference type="InterPro" id="IPR050314">
    <property type="entry name" value="Glycosyl_Hydrlase_18"/>
</dbReference>
<dbReference type="InterPro" id="IPR036861">
    <property type="entry name" value="Endochitinase-like_sf"/>
</dbReference>
<dbReference type="InterPro" id="IPR001002">
    <property type="entry name" value="Chitin-bd_1"/>
</dbReference>
<keyword evidence="9" id="KW-0326">Glycosidase</keyword>
<keyword evidence="11" id="KW-1015">Disulfide bond</keyword>
<name>A0A5M3YTT4_ASPTE</name>
<comment type="caution">
    <text evidence="12">The sequence shown here is derived from an EMBL/GenBank/DDBJ whole genome shotgun (WGS) entry which is preliminary data.</text>
</comment>
<dbReference type="EMBL" id="BLJY01000004">
    <property type="protein sequence ID" value="GFF15514.1"/>
    <property type="molecule type" value="Genomic_DNA"/>
</dbReference>
<evidence type="ECO:0000256" key="11">
    <source>
        <dbReference type="PROSITE-ProRule" id="PRU00261"/>
    </source>
</evidence>
<keyword evidence="10" id="KW-0624">Polysaccharide degradation</keyword>